<feature type="repeat" description="ANK" evidence="3">
    <location>
        <begin position="314"/>
        <end position="346"/>
    </location>
</feature>
<accession>A0A150G4E3</accession>
<dbReference type="Pfam" id="PF08477">
    <property type="entry name" value="Roc"/>
    <property type="match status" value="1"/>
</dbReference>
<evidence type="ECO:0000313" key="6">
    <source>
        <dbReference type="EMBL" id="KXZ44170.1"/>
    </source>
</evidence>
<organism evidence="6 7">
    <name type="scientific">Gonium pectorale</name>
    <name type="common">Green alga</name>
    <dbReference type="NCBI Taxonomy" id="33097"/>
    <lineage>
        <taxon>Eukaryota</taxon>
        <taxon>Viridiplantae</taxon>
        <taxon>Chlorophyta</taxon>
        <taxon>core chlorophytes</taxon>
        <taxon>Chlorophyceae</taxon>
        <taxon>CS clade</taxon>
        <taxon>Chlamydomonadales</taxon>
        <taxon>Volvocaceae</taxon>
        <taxon>Gonium</taxon>
    </lineage>
</organism>
<dbReference type="PRINTS" id="PR01415">
    <property type="entry name" value="ANKYRIN"/>
</dbReference>
<evidence type="ECO:0000256" key="4">
    <source>
        <dbReference type="SAM" id="MobiDB-lite"/>
    </source>
</evidence>
<dbReference type="Proteomes" id="UP000075714">
    <property type="component" value="Unassembled WGS sequence"/>
</dbReference>
<dbReference type="Gene3D" id="3.40.50.300">
    <property type="entry name" value="P-loop containing nucleotide triphosphate hydrolases"/>
    <property type="match status" value="1"/>
</dbReference>
<dbReference type="Gene3D" id="1.25.40.20">
    <property type="entry name" value="Ankyrin repeat-containing domain"/>
    <property type="match status" value="7"/>
</dbReference>
<dbReference type="AlphaFoldDB" id="A0A150G4E3"/>
<dbReference type="InterPro" id="IPR036770">
    <property type="entry name" value="Ankyrin_rpt-contain_sf"/>
</dbReference>
<dbReference type="Pfam" id="PF25497">
    <property type="entry name" value="COR-B"/>
    <property type="match status" value="1"/>
</dbReference>
<sequence>MGGRCAAAVFWAGKRNGWTPLHLAAWNGHVEAIAALLQADANKDVAAKTGATPLHIAAQNGHVEALAALLQAGANKDAAAKAGATPLYIAAQNGYVEAIAALLQADANKDAAEQDGWTPLHIAARKGHVEAIAALLQAGAYKDATEETGATPLYMAAQNGHVEALAALLQAGANKDAAAKNGWTPLHIAARNGHVEAIAALLQAGANKDATEEDGWTPLHIAANNGHVEALAALLQAGANKDAATKDGSTPLWAAAYEGHVAVMRALLLAEGVDDEAGSEGCWTPLHLACLAGDLARVEQLLQQGASVDAAGKGGWTPLHLALCGGSCEVAERLLAAGASATQATDGDTPLHNASHAGQTGVVEVLLRAGAPLEVRNNDGLTPLHRACQRGHRDVVEALLRAGADHEAKTNDGETPMDLARAEGFGGLAERLLQHAADMATSVRVAPRSKVVLVGPGAAGKTTLAHRLVHNEYKADIKATDNLQVHEWTLNQPSTMLSIWDLGGQHGFRSTHAIFMSPEAVYITVYNSRDSGQAASVDAYLENVQTLAPGAINMVVGAWAVVIDLEWLADVLGDVVTRDKDKQKRLQLLDEGISMPMGHVSKRRVHEAMEARCPGHANELVRILEEYGLLYDLGDGEQRAIIPPTLPTLKADDIEKFLWEESPGPNEQPLRWWGAKYTFDKHLPDALLCRLLCRLLSLPELHGMRLEHMWRFGVFLQQGAQRIVVAYDPDQRQRKGVLRVVACGPEPELLGLLVASQLAQVQEQFPGVKLSSVKYDCPECLGCKGSDDDPGVSTRSISAKAAWNQKRAEECEECRKHSDMSMYALDEQAVDWCQVKEIRGESEGTLKLHRSLGAMERVVERVKDMPDRTALVVELHRSLVRRAVALHKLVGPSGGEPLPLAVLLPAPDDGASNHRMEVDLDSTTSGLPGSVRLHALCEYPGGLHLTDHPGYEVMEGRGWLQKHGRGLRPLLCALQLAGVSGLVGTLGAGDPEKEAMYGRQEMQRTHSRGRSGGRVTGWGEGGPTEQLDSMLACLDRLVEQQDAQLRSAAVTPAAEGKGGIEGKPADLYSACQEACSSVVKIVQQGNMEAAAGGMPRLQRVVTRTAGAMWLCACHAEELDRMPLRSLSVVKIVQQGNMEAAAGGMPRLQRVVTRTAGAMWLCACHAEELDRMPLRSL</sequence>
<dbReference type="GO" id="GO:0005737">
    <property type="term" value="C:cytoplasm"/>
    <property type="evidence" value="ECO:0007669"/>
    <property type="project" value="TreeGrafter"/>
</dbReference>
<evidence type="ECO:0000313" key="7">
    <source>
        <dbReference type="Proteomes" id="UP000075714"/>
    </source>
</evidence>
<feature type="repeat" description="ANK" evidence="3">
    <location>
        <begin position="247"/>
        <end position="280"/>
    </location>
</feature>
<dbReference type="EMBL" id="LSYV01000073">
    <property type="protein sequence ID" value="KXZ44170.1"/>
    <property type="molecule type" value="Genomic_DNA"/>
</dbReference>
<comment type="caution">
    <text evidence="6">The sequence shown here is derived from an EMBL/GenBank/DDBJ whole genome shotgun (WGS) entry which is preliminary data.</text>
</comment>
<feature type="repeat" description="ANK" evidence="3">
    <location>
        <begin position="214"/>
        <end position="246"/>
    </location>
</feature>
<dbReference type="PROSITE" id="PS50297">
    <property type="entry name" value="ANK_REP_REGION"/>
    <property type="match status" value="12"/>
</dbReference>
<feature type="repeat" description="ANK" evidence="3">
    <location>
        <begin position="115"/>
        <end position="147"/>
    </location>
</feature>
<feature type="repeat" description="ANK" evidence="3">
    <location>
        <begin position="148"/>
        <end position="180"/>
    </location>
</feature>
<feature type="compositionally biased region" description="Gly residues" evidence="4">
    <location>
        <begin position="1012"/>
        <end position="1021"/>
    </location>
</feature>
<feature type="repeat" description="ANK" evidence="3">
    <location>
        <begin position="82"/>
        <end position="114"/>
    </location>
</feature>
<dbReference type="Pfam" id="PF13637">
    <property type="entry name" value="Ank_4"/>
    <property type="match status" value="1"/>
</dbReference>
<feature type="repeat" description="ANK" evidence="3">
    <location>
        <begin position="284"/>
        <end position="313"/>
    </location>
</feature>
<dbReference type="PROSITE" id="PS50088">
    <property type="entry name" value="ANK_REPEAT"/>
    <property type="match status" value="12"/>
</dbReference>
<evidence type="ECO:0000256" key="3">
    <source>
        <dbReference type="PROSITE-ProRule" id="PRU00023"/>
    </source>
</evidence>
<evidence type="ECO:0000259" key="5">
    <source>
        <dbReference type="Pfam" id="PF25497"/>
    </source>
</evidence>
<dbReference type="SUPFAM" id="SSF52540">
    <property type="entry name" value="P-loop containing nucleoside triphosphate hydrolases"/>
    <property type="match status" value="1"/>
</dbReference>
<dbReference type="OrthoDB" id="539213at2759"/>
<keyword evidence="1" id="KW-0677">Repeat</keyword>
<keyword evidence="7" id="KW-1185">Reference proteome</keyword>
<dbReference type="PRINTS" id="PR00449">
    <property type="entry name" value="RASTRNSFRMNG"/>
</dbReference>
<keyword evidence="2 3" id="KW-0040">ANK repeat</keyword>
<name>A0A150G4E3_GONPE</name>
<proteinExistence type="predicted"/>
<evidence type="ECO:0000256" key="2">
    <source>
        <dbReference type="ARBA" id="ARBA00023043"/>
    </source>
</evidence>
<feature type="repeat" description="ANK" evidence="3">
    <location>
        <begin position="181"/>
        <end position="213"/>
    </location>
</feature>
<dbReference type="SUPFAM" id="SSF48403">
    <property type="entry name" value="Ankyrin repeat"/>
    <property type="match status" value="2"/>
</dbReference>
<dbReference type="InterPro" id="IPR057263">
    <property type="entry name" value="COR-B"/>
</dbReference>
<dbReference type="STRING" id="33097.A0A150G4E3"/>
<dbReference type="PANTHER" id="PTHR24198:SF165">
    <property type="entry name" value="ANKYRIN REPEAT-CONTAINING PROTEIN-RELATED"/>
    <property type="match status" value="1"/>
</dbReference>
<dbReference type="Pfam" id="PF00023">
    <property type="entry name" value="Ank"/>
    <property type="match status" value="2"/>
</dbReference>
<dbReference type="SMART" id="SM00248">
    <property type="entry name" value="ANK"/>
    <property type="match status" value="13"/>
</dbReference>
<gene>
    <name evidence="6" type="ORF">GPECTOR_72g617</name>
</gene>
<dbReference type="InterPro" id="IPR027417">
    <property type="entry name" value="P-loop_NTPase"/>
</dbReference>
<reference evidence="7" key="1">
    <citation type="journal article" date="2016" name="Nat. Commun.">
        <title>The Gonium pectorale genome demonstrates co-option of cell cycle regulation during the evolution of multicellularity.</title>
        <authorList>
            <person name="Hanschen E.R."/>
            <person name="Marriage T.N."/>
            <person name="Ferris P.J."/>
            <person name="Hamaji T."/>
            <person name="Toyoda A."/>
            <person name="Fujiyama A."/>
            <person name="Neme R."/>
            <person name="Noguchi H."/>
            <person name="Minakuchi Y."/>
            <person name="Suzuki M."/>
            <person name="Kawai-Toyooka H."/>
            <person name="Smith D.R."/>
            <person name="Sparks H."/>
            <person name="Anderson J."/>
            <person name="Bakaric R."/>
            <person name="Luria V."/>
            <person name="Karger A."/>
            <person name="Kirschner M.W."/>
            <person name="Durand P.M."/>
            <person name="Michod R.E."/>
            <person name="Nozaki H."/>
            <person name="Olson B.J."/>
        </authorList>
    </citation>
    <scope>NUCLEOTIDE SEQUENCE [LARGE SCALE GENOMIC DNA]</scope>
    <source>
        <strain evidence="7">NIES-2863</strain>
    </source>
</reference>
<feature type="repeat" description="ANK" evidence="3">
    <location>
        <begin position="16"/>
        <end position="48"/>
    </location>
</feature>
<dbReference type="Pfam" id="PF12796">
    <property type="entry name" value="Ank_2"/>
    <property type="match status" value="4"/>
</dbReference>
<dbReference type="PANTHER" id="PTHR24198">
    <property type="entry name" value="ANKYRIN REPEAT AND PROTEIN KINASE DOMAIN-CONTAINING PROTEIN"/>
    <property type="match status" value="1"/>
</dbReference>
<evidence type="ECO:0000256" key="1">
    <source>
        <dbReference type="ARBA" id="ARBA00022737"/>
    </source>
</evidence>
<feature type="repeat" description="ANK" evidence="3">
    <location>
        <begin position="346"/>
        <end position="378"/>
    </location>
</feature>
<feature type="region of interest" description="Disordered" evidence="4">
    <location>
        <begin position="1000"/>
        <end position="1021"/>
    </location>
</feature>
<protein>
    <recommendedName>
        <fullName evidence="5">C-terminal of Roc COR-B domain-containing protein</fullName>
    </recommendedName>
</protein>
<feature type="repeat" description="ANK" evidence="3">
    <location>
        <begin position="49"/>
        <end position="81"/>
    </location>
</feature>
<feature type="repeat" description="ANK" evidence="3">
    <location>
        <begin position="379"/>
        <end position="411"/>
    </location>
</feature>
<feature type="domain" description="C-terminal of Roc COR-B" evidence="5">
    <location>
        <begin position="676"/>
        <end position="819"/>
    </location>
</feature>
<dbReference type="InterPro" id="IPR002110">
    <property type="entry name" value="Ankyrin_rpt"/>
</dbReference>